<feature type="active site" description="O-(5'-phospho-DNA)-serine intermediate" evidence="5">
    <location>
        <position position="12"/>
    </location>
</feature>
<dbReference type="InterPro" id="IPR036162">
    <property type="entry name" value="Resolvase-like_N_sf"/>
</dbReference>
<feature type="domain" description="Resolvase/invertase-type recombinase catalytic" evidence="6">
    <location>
        <begin position="4"/>
        <end position="137"/>
    </location>
</feature>
<dbReference type="PANTHER" id="PTHR30461">
    <property type="entry name" value="DNA-INVERTASE FROM LAMBDOID PROPHAGE"/>
    <property type="match status" value="1"/>
</dbReference>
<evidence type="ECO:0000256" key="5">
    <source>
        <dbReference type="PIRSR" id="PIRSR606118-50"/>
    </source>
</evidence>
<evidence type="ECO:0000256" key="1">
    <source>
        <dbReference type="ARBA" id="ARBA00009913"/>
    </source>
</evidence>
<comment type="similarity">
    <text evidence="1">Belongs to the site-specific recombinase resolvase family.</text>
</comment>
<keyword evidence="4" id="KW-0233">DNA recombination</keyword>
<dbReference type="Pfam" id="PF02796">
    <property type="entry name" value="HTH_7"/>
    <property type="match status" value="1"/>
</dbReference>
<dbReference type="GO" id="GO:0015074">
    <property type="term" value="P:DNA integration"/>
    <property type="evidence" value="ECO:0007669"/>
    <property type="project" value="UniProtKB-KW"/>
</dbReference>
<evidence type="ECO:0000313" key="7">
    <source>
        <dbReference type="EMBL" id="GET98113.1"/>
    </source>
</evidence>
<reference evidence="10" key="2">
    <citation type="submission" date="2019-12" db="EMBL/GenBank/DDBJ databases">
        <authorList>
            <person name="Hoang T.H.H."/>
            <person name="Okutani A."/>
        </authorList>
    </citation>
    <scope>NUCLEOTIDE SEQUENCE</scope>
    <source>
        <strain evidence="8">DB</strain>
        <strain evidence="9">HG</strain>
        <strain evidence="11">LaLC</strain>
        <strain evidence="10">QuyetLC</strain>
    </source>
</reference>
<dbReference type="PROSITE" id="PS51736">
    <property type="entry name" value="RECOMBINASES_3"/>
    <property type="match status" value="1"/>
</dbReference>
<dbReference type="SUPFAM" id="SSF53041">
    <property type="entry name" value="Resolvase-like"/>
    <property type="match status" value="1"/>
</dbReference>
<evidence type="ECO:0000313" key="11">
    <source>
        <dbReference type="EMBL" id="GEU26877.1"/>
    </source>
</evidence>
<dbReference type="InterPro" id="IPR006120">
    <property type="entry name" value="Resolvase_HTH_dom"/>
</dbReference>
<evidence type="ECO:0000259" key="6">
    <source>
        <dbReference type="PROSITE" id="PS51736"/>
    </source>
</evidence>
<evidence type="ECO:0000313" key="8">
    <source>
        <dbReference type="EMBL" id="GEU04374.1"/>
    </source>
</evidence>
<dbReference type="EMBL" id="BLEV01000017">
    <property type="protein sequence ID" value="GEU10228.1"/>
    <property type="molecule type" value="Genomic_DNA"/>
</dbReference>
<reference evidence="10" key="1">
    <citation type="submission" date="2019-12" db="EMBL/GenBank/DDBJ databases">
        <title>Epidemiological and comparative genomic analysis of Bacillus anthracis isolated from northern Vietnam.</title>
        <authorList>
            <person name="Hoang T.T.H."/>
            <person name="Dang D.A."/>
            <person name="Pham M.H."/>
            <person name="Luong M.H."/>
            <person name="Tran N.D."/>
            <person name="Nguyen T.H."/>
            <person name="Nguyen T.T."/>
            <person name="Inoue S."/>
            <person name="Morikawa S."/>
            <person name="Okutani A."/>
        </authorList>
    </citation>
    <scope>NUCLEOTIDE SEQUENCE</scope>
    <source>
        <strain evidence="8">DB</strain>
        <strain evidence="9">HG</strain>
        <strain evidence="11">LaLC</strain>
        <strain evidence="10">QuyetLC</strain>
        <strain evidence="7">TuanDB</strain>
    </source>
</reference>
<keyword evidence="3" id="KW-0238">DNA-binding</keyword>
<dbReference type="InterPro" id="IPR006119">
    <property type="entry name" value="Resolv_N"/>
</dbReference>
<dbReference type="EMBL" id="BLET01000138">
    <property type="protein sequence ID" value="GET98113.1"/>
    <property type="molecule type" value="Genomic_DNA"/>
</dbReference>
<dbReference type="PROSITE" id="PS00398">
    <property type="entry name" value="RECOMBINASES_2"/>
    <property type="match status" value="1"/>
</dbReference>
<dbReference type="EMBL" id="BLEU01000018">
    <property type="protein sequence ID" value="GEU04374.1"/>
    <property type="molecule type" value="Genomic_DNA"/>
</dbReference>
<dbReference type="EMBL" id="BLEY01000044">
    <property type="protein sequence ID" value="GEU18140.1"/>
    <property type="molecule type" value="Genomic_DNA"/>
</dbReference>
<evidence type="ECO:0000256" key="3">
    <source>
        <dbReference type="ARBA" id="ARBA00023125"/>
    </source>
</evidence>
<evidence type="ECO:0000256" key="4">
    <source>
        <dbReference type="ARBA" id="ARBA00023172"/>
    </source>
</evidence>
<dbReference type="CDD" id="cd03768">
    <property type="entry name" value="SR_ResInv"/>
    <property type="match status" value="1"/>
</dbReference>
<name>A0A640N1B2_BACAN</name>
<dbReference type="GO" id="GO:0003677">
    <property type="term" value="F:DNA binding"/>
    <property type="evidence" value="ECO:0007669"/>
    <property type="project" value="UniProtKB-KW"/>
</dbReference>
<dbReference type="Gene3D" id="3.40.50.1390">
    <property type="entry name" value="Resolvase, N-terminal catalytic domain"/>
    <property type="match status" value="1"/>
</dbReference>
<evidence type="ECO:0000256" key="2">
    <source>
        <dbReference type="ARBA" id="ARBA00022908"/>
    </source>
</evidence>
<dbReference type="EMBL" id="BLEW01000023">
    <property type="protein sequence ID" value="GEU26877.1"/>
    <property type="molecule type" value="Genomic_DNA"/>
</dbReference>
<protein>
    <submittedName>
        <fullName evidence="10">Resolvase</fullName>
    </submittedName>
</protein>
<dbReference type="InterPro" id="IPR050639">
    <property type="entry name" value="SSR_resolvase"/>
</dbReference>
<proteinExistence type="inferred from homology"/>
<evidence type="ECO:0000313" key="10">
    <source>
        <dbReference type="EMBL" id="GEU18140.1"/>
    </source>
</evidence>
<comment type="caution">
    <text evidence="10">The sequence shown here is derived from an EMBL/GenBank/DDBJ whole genome shotgun (WGS) entry which is preliminary data.</text>
</comment>
<dbReference type="Pfam" id="PF00239">
    <property type="entry name" value="Resolvase"/>
    <property type="match status" value="1"/>
</dbReference>
<gene>
    <name evidence="8" type="ORF">DB1_56260</name>
    <name evidence="9" type="ORF">HG1_57130</name>
    <name evidence="11" type="ORF">LaLC_55970</name>
    <name evidence="10" type="ORF">QuyetLC_36550</name>
    <name evidence="7" type="ORF">TuanDB_25140</name>
</gene>
<evidence type="ECO:0000313" key="9">
    <source>
        <dbReference type="EMBL" id="GEU10228.1"/>
    </source>
</evidence>
<organism evidence="10">
    <name type="scientific">Bacillus anthracis</name>
    <name type="common">anthrax bacterium</name>
    <dbReference type="NCBI Taxonomy" id="1392"/>
    <lineage>
        <taxon>Bacteria</taxon>
        <taxon>Bacillati</taxon>
        <taxon>Bacillota</taxon>
        <taxon>Bacilli</taxon>
        <taxon>Bacillales</taxon>
        <taxon>Bacillaceae</taxon>
        <taxon>Bacillus</taxon>
        <taxon>Bacillus cereus group</taxon>
    </lineage>
</organism>
<dbReference type="PANTHER" id="PTHR30461:SF26">
    <property type="entry name" value="RESOLVASE HOMOLOG YNEB"/>
    <property type="match status" value="1"/>
</dbReference>
<dbReference type="AlphaFoldDB" id="A0A640N1B2"/>
<dbReference type="GO" id="GO:0000150">
    <property type="term" value="F:DNA strand exchange activity"/>
    <property type="evidence" value="ECO:0007669"/>
    <property type="project" value="InterPro"/>
</dbReference>
<dbReference type="SMART" id="SM00857">
    <property type="entry name" value="Resolvase"/>
    <property type="match status" value="1"/>
</dbReference>
<sequence length="196" mass="22536">MKKMIYGYARVSAQDQNLDTQIEQLLKYGVDKIVKEKISGVSQEKIELDDLLSQLLKGDTLVVTRMDRLGRNTIQLLQFVEHLREKGVHFAVLNLGIDTRTPTGKFFLTVMSAFSELDREMIKEKQIAGIKLAKQKGVYRGRIKKYTEQHAGMNHAIELRQQTKKTIKEICAITDVSQAALYRKLRELKKDEKTIL</sequence>
<dbReference type="InterPro" id="IPR006118">
    <property type="entry name" value="Recombinase_CS"/>
</dbReference>
<dbReference type="FunFam" id="3.40.50.1390:FF:000001">
    <property type="entry name" value="DNA recombinase"/>
    <property type="match status" value="1"/>
</dbReference>
<keyword evidence="2" id="KW-0229">DNA integration</keyword>
<accession>A0A640N1B2</accession>